<dbReference type="Gene3D" id="3.40.30.10">
    <property type="entry name" value="Glutaredoxin"/>
    <property type="match status" value="1"/>
</dbReference>
<evidence type="ECO:0000256" key="5">
    <source>
        <dbReference type="SAM" id="Coils"/>
    </source>
</evidence>
<dbReference type="PROSITE" id="PS51257">
    <property type="entry name" value="PROKAR_LIPOPROTEIN"/>
    <property type="match status" value="1"/>
</dbReference>
<evidence type="ECO:0000256" key="2">
    <source>
        <dbReference type="ARBA" id="ARBA00022748"/>
    </source>
</evidence>
<keyword evidence="4" id="KW-0676">Redox-active center</keyword>
<dbReference type="InterPro" id="IPR013766">
    <property type="entry name" value="Thioredoxin_domain"/>
</dbReference>
<evidence type="ECO:0000256" key="3">
    <source>
        <dbReference type="ARBA" id="ARBA00023157"/>
    </source>
</evidence>
<dbReference type="Pfam" id="PF00578">
    <property type="entry name" value="AhpC-TSA"/>
    <property type="match status" value="1"/>
</dbReference>
<dbReference type="CDD" id="cd02966">
    <property type="entry name" value="TlpA_like_family"/>
    <property type="match status" value="1"/>
</dbReference>
<comment type="subcellular location">
    <subcellularLocation>
        <location evidence="1">Cell envelope</location>
    </subcellularLocation>
</comment>
<organism evidence="7 8">
    <name type="scientific">Psychroserpens ponticola</name>
    <dbReference type="NCBI Taxonomy" id="2932268"/>
    <lineage>
        <taxon>Bacteria</taxon>
        <taxon>Pseudomonadati</taxon>
        <taxon>Bacteroidota</taxon>
        <taxon>Flavobacteriia</taxon>
        <taxon>Flavobacteriales</taxon>
        <taxon>Flavobacteriaceae</taxon>
        <taxon>Psychroserpens</taxon>
    </lineage>
</organism>
<protein>
    <submittedName>
        <fullName evidence="7">TlpA disulfide reductase family protein</fullName>
    </submittedName>
</protein>
<sequence>MKTSILYIVICILIFSCKENTKVEPIPVKLDGYTISGNAPGVYNGLRAYLKSTNEKGLLKNQDTAIIMNEKFMFEGKVDSIEAWYLEVDSYDSSFPFIIDNANLSIVVNKDDIRKSKIEGNPINNTIADFNAQLIKLNDSIEKTRARYREMINNKENVTGMSQKVANLKDAIALYPHQFIKNNKDNPYSMVLIHTMIRRNTSKKGMLLESYDALNEALKNSNLGKRVAKSIPDIRKQYDIIAATHIGRKAPNFSAPNPNGKIIELNAIKGKATLIHFWSSWYGASRRENKRLVQLYDKYNDKGLEMIGVSLDGNADQKHPKSDWKKAIKDDQLIWNQISNLNYFNDTISKAYSIRSLPASFLLNSEGVIIGKNLNGNSLDSKLKELLELN</sequence>
<keyword evidence="2" id="KW-0201">Cytochrome c-type biogenesis</keyword>
<evidence type="ECO:0000256" key="4">
    <source>
        <dbReference type="ARBA" id="ARBA00023284"/>
    </source>
</evidence>
<reference evidence="7 8" key="1">
    <citation type="submission" date="2023-01" db="EMBL/GenBank/DDBJ databases">
        <title>Psychroserpens ponticola sp. nov., isolated from seawater.</title>
        <authorList>
            <person name="Kristyanto S."/>
            <person name="Jung J."/>
            <person name="Kim J.M."/>
            <person name="Jeon C.O."/>
        </authorList>
    </citation>
    <scope>NUCLEOTIDE SEQUENCE [LARGE SCALE GENOMIC DNA]</scope>
    <source>
        <strain evidence="7 8">MSW6</strain>
    </source>
</reference>
<dbReference type="SUPFAM" id="SSF52833">
    <property type="entry name" value="Thioredoxin-like"/>
    <property type="match status" value="1"/>
</dbReference>
<dbReference type="PROSITE" id="PS51352">
    <property type="entry name" value="THIOREDOXIN_2"/>
    <property type="match status" value="1"/>
</dbReference>
<accession>A0ABY7S2F2</accession>
<keyword evidence="5" id="KW-0175">Coiled coil</keyword>
<feature type="domain" description="Thioredoxin" evidence="6">
    <location>
        <begin position="244"/>
        <end position="390"/>
    </location>
</feature>
<evidence type="ECO:0000313" key="7">
    <source>
        <dbReference type="EMBL" id="WCO03457.1"/>
    </source>
</evidence>
<dbReference type="Pfam" id="PF14289">
    <property type="entry name" value="DUF4369"/>
    <property type="match status" value="1"/>
</dbReference>
<dbReference type="EMBL" id="CP116221">
    <property type="protein sequence ID" value="WCO03457.1"/>
    <property type="molecule type" value="Genomic_DNA"/>
</dbReference>
<evidence type="ECO:0000313" key="8">
    <source>
        <dbReference type="Proteomes" id="UP001202717"/>
    </source>
</evidence>
<gene>
    <name evidence="7" type="ORF">MUN68_008105</name>
</gene>
<name>A0ABY7S2F2_9FLAO</name>
<proteinExistence type="predicted"/>
<keyword evidence="8" id="KW-1185">Reference proteome</keyword>
<dbReference type="RefSeq" id="WP_249997251.1">
    <property type="nucleotide sequence ID" value="NZ_CP116221.1"/>
</dbReference>
<dbReference type="Proteomes" id="UP001202717">
    <property type="component" value="Chromosome"/>
</dbReference>
<evidence type="ECO:0000256" key="1">
    <source>
        <dbReference type="ARBA" id="ARBA00004196"/>
    </source>
</evidence>
<keyword evidence="3" id="KW-1015">Disulfide bond</keyword>
<evidence type="ECO:0000259" key="6">
    <source>
        <dbReference type="PROSITE" id="PS51352"/>
    </source>
</evidence>
<dbReference type="PANTHER" id="PTHR42852">
    <property type="entry name" value="THIOL:DISULFIDE INTERCHANGE PROTEIN DSBE"/>
    <property type="match status" value="1"/>
</dbReference>
<dbReference type="InterPro" id="IPR000866">
    <property type="entry name" value="AhpC/TSA"/>
</dbReference>
<feature type="coiled-coil region" evidence="5">
    <location>
        <begin position="127"/>
        <end position="158"/>
    </location>
</feature>
<dbReference type="InterPro" id="IPR036249">
    <property type="entry name" value="Thioredoxin-like_sf"/>
</dbReference>
<dbReference type="InterPro" id="IPR050553">
    <property type="entry name" value="Thioredoxin_ResA/DsbE_sf"/>
</dbReference>
<dbReference type="PANTHER" id="PTHR42852:SF6">
    <property type="entry name" value="THIOL:DISULFIDE INTERCHANGE PROTEIN DSBE"/>
    <property type="match status" value="1"/>
</dbReference>
<dbReference type="InterPro" id="IPR025380">
    <property type="entry name" value="DUF4369"/>
</dbReference>